<feature type="compositionally biased region" description="Basic and acidic residues" evidence="7">
    <location>
        <begin position="529"/>
        <end position="547"/>
    </location>
</feature>
<evidence type="ECO:0000256" key="5">
    <source>
        <dbReference type="ARBA" id="ARBA00023295"/>
    </source>
</evidence>
<accession>H1DH78</accession>
<evidence type="ECO:0000313" key="10">
    <source>
        <dbReference type="EMBL" id="EHP47761.1"/>
    </source>
</evidence>
<dbReference type="InterPro" id="IPR017853">
    <property type="entry name" value="GH"/>
</dbReference>
<dbReference type="InterPro" id="IPR025705">
    <property type="entry name" value="Beta_hexosaminidase_sua/sub"/>
</dbReference>
<keyword evidence="11" id="KW-1185">Reference proteome</keyword>
<protein>
    <recommendedName>
        <fullName evidence="3">beta-N-acetylhexosaminidase</fullName>
        <ecNumber evidence="3">3.2.1.52</ecNumber>
    </recommendedName>
</protein>
<dbReference type="EMBL" id="ADMC01000022">
    <property type="protein sequence ID" value="EHP47761.1"/>
    <property type="molecule type" value="Genomic_DNA"/>
</dbReference>
<dbReference type="Pfam" id="PF00728">
    <property type="entry name" value="Glyco_hydro_20"/>
    <property type="match status" value="1"/>
</dbReference>
<evidence type="ECO:0000256" key="3">
    <source>
        <dbReference type="ARBA" id="ARBA00012663"/>
    </source>
</evidence>
<dbReference type="PRINTS" id="PR00738">
    <property type="entry name" value="GLHYDRLASE20"/>
</dbReference>
<organism evidence="10 11">
    <name type="scientific">Odoribacter laneus YIT 12061</name>
    <dbReference type="NCBI Taxonomy" id="742817"/>
    <lineage>
        <taxon>Bacteria</taxon>
        <taxon>Pseudomonadati</taxon>
        <taxon>Bacteroidota</taxon>
        <taxon>Bacteroidia</taxon>
        <taxon>Bacteroidales</taxon>
        <taxon>Odoribacteraceae</taxon>
        <taxon>Odoribacter</taxon>
    </lineage>
</organism>
<comment type="similarity">
    <text evidence="2">Belongs to the glycosyl hydrolase 20 family.</text>
</comment>
<dbReference type="Gene3D" id="3.30.379.10">
    <property type="entry name" value="Chitobiase/beta-hexosaminidase domain 2-like"/>
    <property type="match status" value="1"/>
</dbReference>
<evidence type="ECO:0000256" key="4">
    <source>
        <dbReference type="ARBA" id="ARBA00022801"/>
    </source>
</evidence>
<dbReference type="Gene3D" id="3.20.20.80">
    <property type="entry name" value="Glycosidases"/>
    <property type="match status" value="1"/>
</dbReference>
<dbReference type="SUPFAM" id="SSF51445">
    <property type="entry name" value="(Trans)glycosidases"/>
    <property type="match status" value="1"/>
</dbReference>
<evidence type="ECO:0000256" key="1">
    <source>
        <dbReference type="ARBA" id="ARBA00001231"/>
    </source>
</evidence>
<feature type="region of interest" description="Disordered" evidence="7">
    <location>
        <begin position="527"/>
        <end position="547"/>
    </location>
</feature>
<dbReference type="PANTHER" id="PTHR22600">
    <property type="entry name" value="BETA-HEXOSAMINIDASE"/>
    <property type="match status" value="1"/>
</dbReference>
<dbReference type="GO" id="GO:0016020">
    <property type="term" value="C:membrane"/>
    <property type="evidence" value="ECO:0007669"/>
    <property type="project" value="TreeGrafter"/>
</dbReference>
<feature type="domain" description="Beta-hexosaminidase bacterial type N-terminal" evidence="9">
    <location>
        <begin position="30"/>
        <end position="153"/>
    </location>
</feature>
<keyword evidence="5" id="KW-0326">Glycosidase</keyword>
<dbReference type="HOGENOM" id="CLU_007082_5_1_10"/>
<dbReference type="GO" id="GO:0005975">
    <property type="term" value="P:carbohydrate metabolic process"/>
    <property type="evidence" value="ECO:0007669"/>
    <property type="project" value="InterPro"/>
</dbReference>
<dbReference type="SUPFAM" id="SSF55545">
    <property type="entry name" value="beta-N-acetylhexosaminidase-like domain"/>
    <property type="match status" value="1"/>
</dbReference>
<dbReference type="STRING" id="742817.HMPREF9449_01614"/>
<dbReference type="GO" id="GO:0004563">
    <property type="term" value="F:beta-N-acetylhexosaminidase activity"/>
    <property type="evidence" value="ECO:0007669"/>
    <property type="project" value="UniProtKB-EC"/>
</dbReference>
<comment type="catalytic activity">
    <reaction evidence="1">
        <text>Hydrolysis of terminal non-reducing N-acetyl-D-hexosamine residues in N-acetyl-beta-D-hexosaminides.</text>
        <dbReference type="EC" id="3.2.1.52"/>
    </reaction>
</comment>
<feature type="active site" description="Proton donor" evidence="6">
    <location>
        <position position="315"/>
    </location>
</feature>
<sequence>MGRLKSKRMKFIICVCLLLGGYRLAAQSVRLIPWPVSIDVSEEKFELRRGNIYCSEEVLLSEAEFLKKKLEETGLPGRIEKRLNQRCNIVLQLDEQCRTEEEYRLRMTPDRLTVSGKTPVAIFYGIQTLLQLLENGERLKGGIAGPCCQIEDYPRYRWRGFMLDESRHFFGKEKVKQLLDLMAYYKLNKFHWHLTDEPGWRIEIEKYPRLTSVGGKGNWSNPQDTVARFYTRGEIKEIVAYAAERHIEIVPEVDMPGHATAANKAYPQYSGGGTPTHPDFTFHPGKEDVYTFLGEVLKEVAGLFPASYIHIGGDEVAFGSKAWQDDPEILQLMEREKLKNSKEVEGYFMHRMGDTVKELGKKVVGWDELLDAHPDTASTIIFWWRHDHPEVLRASLQKGFATVLCPRRPLYFDFLQQKADKWGRVWDGFCPLEDVYAFPEKQEEEWNLPAYSRDFILGIQANLWTERIHNEKRLDYMTFPRLCALAEAAWTLEERKDYGHFLNRLEDAYRLLDRYGIYYFDSRNPAAHPEPEGCRRQEREMPLDFRD</sequence>
<evidence type="ECO:0000256" key="6">
    <source>
        <dbReference type="PIRSR" id="PIRSR625705-1"/>
    </source>
</evidence>
<proteinExistence type="inferred from homology"/>
<evidence type="ECO:0000259" key="9">
    <source>
        <dbReference type="Pfam" id="PF02838"/>
    </source>
</evidence>
<comment type="caution">
    <text evidence="10">The sequence shown here is derived from an EMBL/GenBank/DDBJ whole genome shotgun (WGS) entry which is preliminary data.</text>
</comment>
<dbReference type="InterPro" id="IPR015882">
    <property type="entry name" value="HEX_bac_N"/>
</dbReference>
<name>H1DH78_9BACT</name>
<evidence type="ECO:0000313" key="11">
    <source>
        <dbReference type="Proteomes" id="UP000004892"/>
    </source>
</evidence>
<gene>
    <name evidence="10" type="ORF">HMPREF9449_01614</name>
</gene>
<dbReference type="EC" id="3.2.1.52" evidence="3"/>
<dbReference type="InterPro" id="IPR015883">
    <property type="entry name" value="Glyco_hydro_20_cat"/>
</dbReference>
<evidence type="ECO:0000256" key="7">
    <source>
        <dbReference type="SAM" id="MobiDB-lite"/>
    </source>
</evidence>
<dbReference type="eggNOG" id="COG3525">
    <property type="taxonomic scope" value="Bacteria"/>
</dbReference>
<dbReference type="InterPro" id="IPR029018">
    <property type="entry name" value="Hex-like_dom2"/>
</dbReference>
<keyword evidence="4" id="KW-0378">Hydrolase</keyword>
<evidence type="ECO:0000259" key="8">
    <source>
        <dbReference type="Pfam" id="PF00728"/>
    </source>
</evidence>
<dbReference type="GO" id="GO:0030203">
    <property type="term" value="P:glycosaminoglycan metabolic process"/>
    <property type="evidence" value="ECO:0007669"/>
    <property type="project" value="TreeGrafter"/>
</dbReference>
<dbReference type="Proteomes" id="UP000004892">
    <property type="component" value="Unassembled WGS sequence"/>
</dbReference>
<dbReference type="AlphaFoldDB" id="H1DH78"/>
<feature type="domain" description="Glycoside hydrolase family 20 catalytic" evidence="8">
    <location>
        <begin position="156"/>
        <end position="491"/>
    </location>
</feature>
<dbReference type="PANTHER" id="PTHR22600:SF57">
    <property type="entry name" value="BETA-N-ACETYLHEXOSAMINIDASE"/>
    <property type="match status" value="1"/>
</dbReference>
<evidence type="ECO:0000256" key="2">
    <source>
        <dbReference type="ARBA" id="ARBA00006285"/>
    </source>
</evidence>
<dbReference type="CDD" id="cd06563">
    <property type="entry name" value="GH20_chitobiase-like"/>
    <property type="match status" value="1"/>
</dbReference>
<dbReference type="Pfam" id="PF02838">
    <property type="entry name" value="Glyco_hydro_20b"/>
    <property type="match status" value="1"/>
</dbReference>
<dbReference type="PATRIC" id="fig|742817.3.peg.1720"/>
<reference evidence="10 11" key="1">
    <citation type="submission" date="2012-01" db="EMBL/GenBank/DDBJ databases">
        <title>The Genome Sequence of Odoribacter laneus YIT 12061.</title>
        <authorList>
            <consortium name="The Broad Institute Genome Sequencing Platform"/>
            <person name="Earl A."/>
            <person name="Ward D."/>
            <person name="Feldgarden M."/>
            <person name="Gevers D."/>
            <person name="Morotomi M."/>
            <person name="Young S.K."/>
            <person name="Zeng Q."/>
            <person name="Gargeya S."/>
            <person name="Fitzgerald M."/>
            <person name="Haas B."/>
            <person name="Abouelleil A."/>
            <person name="Alvarado L."/>
            <person name="Arachchi H.M."/>
            <person name="Berlin A."/>
            <person name="Chapman S.B."/>
            <person name="Gearin G."/>
            <person name="Goldberg J."/>
            <person name="Griggs A."/>
            <person name="Gujja S."/>
            <person name="Hansen M."/>
            <person name="Heiman D."/>
            <person name="Howarth C."/>
            <person name="Larimer J."/>
            <person name="Lui A."/>
            <person name="MacDonald P.J.P."/>
            <person name="McCowen C."/>
            <person name="Montmayeur A."/>
            <person name="Murphy C."/>
            <person name="Neiman D."/>
            <person name="Pearson M."/>
            <person name="Priest M."/>
            <person name="Roberts A."/>
            <person name="Saif S."/>
            <person name="Shea T."/>
            <person name="Sisk P."/>
            <person name="Stolte C."/>
            <person name="Sykes S."/>
            <person name="Wortman J."/>
            <person name="Nusbaum C."/>
            <person name="Birren B."/>
        </authorList>
    </citation>
    <scope>NUCLEOTIDE SEQUENCE [LARGE SCALE GENOMIC DNA]</scope>
    <source>
        <strain evidence="10 11">YIT 12061</strain>
    </source>
</reference>